<organism evidence="1 2">
    <name type="scientific">Ficus carica</name>
    <name type="common">Common fig</name>
    <dbReference type="NCBI Taxonomy" id="3494"/>
    <lineage>
        <taxon>Eukaryota</taxon>
        <taxon>Viridiplantae</taxon>
        <taxon>Streptophyta</taxon>
        <taxon>Embryophyta</taxon>
        <taxon>Tracheophyta</taxon>
        <taxon>Spermatophyta</taxon>
        <taxon>Magnoliopsida</taxon>
        <taxon>eudicotyledons</taxon>
        <taxon>Gunneridae</taxon>
        <taxon>Pentapetalae</taxon>
        <taxon>rosids</taxon>
        <taxon>fabids</taxon>
        <taxon>Rosales</taxon>
        <taxon>Moraceae</taxon>
        <taxon>Ficeae</taxon>
        <taxon>Ficus</taxon>
    </lineage>
</organism>
<dbReference type="Proteomes" id="UP001187192">
    <property type="component" value="Unassembled WGS sequence"/>
</dbReference>
<evidence type="ECO:0000313" key="2">
    <source>
        <dbReference type="Proteomes" id="UP001187192"/>
    </source>
</evidence>
<dbReference type="EMBL" id="BTGU01000037">
    <property type="protein sequence ID" value="GMN51342.1"/>
    <property type="molecule type" value="Genomic_DNA"/>
</dbReference>
<name>A0AA88DDQ3_FICCA</name>
<dbReference type="AlphaFoldDB" id="A0AA88DDQ3"/>
<reference evidence="1" key="1">
    <citation type="submission" date="2023-07" db="EMBL/GenBank/DDBJ databases">
        <title>draft genome sequence of fig (Ficus carica).</title>
        <authorList>
            <person name="Takahashi T."/>
            <person name="Nishimura K."/>
        </authorList>
    </citation>
    <scope>NUCLEOTIDE SEQUENCE</scope>
</reference>
<comment type="caution">
    <text evidence="1">The sequence shown here is derived from an EMBL/GenBank/DDBJ whole genome shotgun (WGS) entry which is preliminary data.</text>
</comment>
<evidence type="ECO:0000313" key="1">
    <source>
        <dbReference type="EMBL" id="GMN51342.1"/>
    </source>
</evidence>
<accession>A0AA88DDQ3</accession>
<gene>
    <name evidence="1" type="ORF">TIFTF001_020496</name>
</gene>
<keyword evidence="2" id="KW-1185">Reference proteome</keyword>
<proteinExistence type="predicted"/>
<protein>
    <submittedName>
        <fullName evidence="1">Uncharacterized protein</fullName>
    </submittedName>
</protein>
<sequence length="85" mass="9699">MLLQNPTGLTMEAKSRRRWQRRLPVFGWRRAHYVRAAMRFGGQRARDCLAGGCHDRGPPDPVLIHVVAPIQGVGELDSCCFRRSR</sequence>